<accession>A0A8J2V678</accession>
<reference evidence="2" key="2">
    <citation type="submission" date="2020-09" db="EMBL/GenBank/DDBJ databases">
        <authorList>
            <person name="Sun Q."/>
            <person name="Zhou Y."/>
        </authorList>
    </citation>
    <scope>NUCLEOTIDE SEQUENCE</scope>
    <source>
        <strain evidence="2">CGMCC 1.12924</strain>
    </source>
</reference>
<dbReference type="Proteomes" id="UP000652231">
    <property type="component" value="Unassembled WGS sequence"/>
</dbReference>
<sequence length="103" mass="11898">MSFQNKIKCPNCGFFNTNSDYCVKCGTLINPKLKRDLEDKKRVAEQKAKEQATPKSKFGQFIERNRAHKNIIIRLFFQFIYGIWFIVMAIGAFIAWLFAAVAA</sequence>
<protein>
    <recommendedName>
        <fullName evidence="4">Zinc ribbon domain-containing protein</fullName>
    </recommendedName>
</protein>
<evidence type="ECO:0000313" key="3">
    <source>
        <dbReference type="Proteomes" id="UP000652231"/>
    </source>
</evidence>
<organism evidence="2 3">
    <name type="scientific">Planktosalinus lacus</name>
    <dbReference type="NCBI Taxonomy" id="1526573"/>
    <lineage>
        <taxon>Bacteria</taxon>
        <taxon>Pseudomonadati</taxon>
        <taxon>Bacteroidota</taxon>
        <taxon>Flavobacteriia</taxon>
        <taxon>Flavobacteriales</taxon>
        <taxon>Flavobacteriaceae</taxon>
        <taxon>Planktosalinus</taxon>
    </lineage>
</organism>
<keyword evidence="1" id="KW-0472">Membrane</keyword>
<reference evidence="2" key="1">
    <citation type="journal article" date="2014" name="Int. J. Syst. Evol. Microbiol.">
        <title>Complete genome sequence of Corynebacterium casei LMG S-19264T (=DSM 44701T), isolated from a smear-ripened cheese.</title>
        <authorList>
            <consortium name="US DOE Joint Genome Institute (JGI-PGF)"/>
            <person name="Walter F."/>
            <person name="Albersmeier A."/>
            <person name="Kalinowski J."/>
            <person name="Ruckert C."/>
        </authorList>
    </citation>
    <scope>NUCLEOTIDE SEQUENCE</scope>
    <source>
        <strain evidence="2">CGMCC 1.12924</strain>
    </source>
</reference>
<keyword evidence="1" id="KW-1133">Transmembrane helix</keyword>
<keyword evidence="1" id="KW-0812">Transmembrane</keyword>
<evidence type="ECO:0000256" key="1">
    <source>
        <dbReference type="SAM" id="Phobius"/>
    </source>
</evidence>
<dbReference type="EMBL" id="BMGK01000001">
    <property type="protein sequence ID" value="GGD82719.1"/>
    <property type="molecule type" value="Genomic_DNA"/>
</dbReference>
<feature type="transmembrane region" description="Helical" evidence="1">
    <location>
        <begin position="75"/>
        <end position="99"/>
    </location>
</feature>
<dbReference type="AlphaFoldDB" id="A0A8J2V678"/>
<keyword evidence="3" id="KW-1185">Reference proteome</keyword>
<dbReference type="RefSeq" id="WP_188438862.1">
    <property type="nucleotide sequence ID" value="NZ_BMGK01000001.1"/>
</dbReference>
<evidence type="ECO:0008006" key="4">
    <source>
        <dbReference type="Google" id="ProtNLM"/>
    </source>
</evidence>
<gene>
    <name evidence="2" type="ORF">GCM10011312_03600</name>
</gene>
<evidence type="ECO:0000313" key="2">
    <source>
        <dbReference type="EMBL" id="GGD82719.1"/>
    </source>
</evidence>
<proteinExistence type="predicted"/>
<name>A0A8J2V678_9FLAO</name>
<comment type="caution">
    <text evidence="2">The sequence shown here is derived from an EMBL/GenBank/DDBJ whole genome shotgun (WGS) entry which is preliminary data.</text>
</comment>